<protein>
    <submittedName>
        <fullName evidence="6">C-type cytochrome</fullName>
    </submittedName>
</protein>
<dbReference type="PANTHER" id="PTHR33546">
    <property type="entry name" value="LARGE, MULTIFUNCTIONAL SECRETED PROTEIN-RELATED"/>
    <property type="match status" value="1"/>
</dbReference>
<keyword evidence="3 4" id="KW-0408">Iron</keyword>
<feature type="domain" description="Cytochrome c" evidence="5">
    <location>
        <begin position="277"/>
        <end position="410"/>
    </location>
</feature>
<evidence type="ECO:0000259" key="5">
    <source>
        <dbReference type="PROSITE" id="PS51007"/>
    </source>
</evidence>
<name>A0ABT7PF89_9BACT</name>
<dbReference type="SUPFAM" id="SSF46626">
    <property type="entry name" value="Cytochrome c"/>
    <property type="match status" value="1"/>
</dbReference>
<gene>
    <name evidence="6" type="ORF">QTN89_06940</name>
</gene>
<proteinExistence type="predicted"/>
<evidence type="ECO:0000256" key="2">
    <source>
        <dbReference type="ARBA" id="ARBA00022723"/>
    </source>
</evidence>
<keyword evidence="7" id="KW-1185">Reference proteome</keyword>
<dbReference type="PANTHER" id="PTHR33546:SF1">
    <property type="entry name" value="LARGE, MULTIFUNCTIONAL SECRETED PROTEIN"/>
    <property type="match status" value="1"/>
</dbReference>
<comment type="caution">
    <text evidence="6">The sequence shown here is derived from an EMBL/GenBank/DDBJ whole genome shotgun (WGS) entry which is preliminary data.</text>
</comment>
<dbReference type="EMBL" id="JASZZN010000004">
    <property type="protein sequence ID" value="MDM4015159.1"/>
    <property type="molecule type" value="Genomic_DNA"/>
</dbReference>
<evidence type="ECO:0000313" key="7">
    <source>
        <dbReference type="Proteomes" id="UP001239462"/>
    </source>
</evidence>
<dbReference type="InterPro" id="IPR036909">
    <property type="entry name" value="Cyt_c-like_dom_sf"/>
</dbReference>
<dbReference type="PROSITE" id="PS51007">
    <property type="entry name" value="CYTC"/>
    <property type="match status" value="1"/>
</dbReference>
<dbReference type="NCBIfam" id="TIGR02603">
    <property type="entry name" value="CxxCH_TIGR02603"/>
    <property type="match status" value="1"/>
</dbReference>
<evidence type="ECO:0000256" key="3">
    <source>
        <dbReference type="ARBA" id="ARBA00023004"/>
    </source>
</evidence>
<reference evidence="6 7" key="1">
    <citation type="submission" date="2023-06" db="EMBL/GenBank/DDBJ databases">
        <title>Roseiconus lacunae JC819 isolated from Gulf of Mannar region, Tamil Nadu.</title>
        <authorList>
            <person name="Pk S."/>
            <person name="Ch S."/>
            <person name="Ch V.R."/>
        </authorList>
    </citation>
    <scope>NUCLEOTIDE SEQUENCE [LARGE SCALE GENOMIC DNA]</scope>
    <source>
        <strain evidence="6 7">JC819</strain>
    </source>
</reference>
<dbReference type="InterPro" id="IPR009056">
    <property type="entry name" value="Cyt_c-like_dom"/>
</dbReference>
<dbReference type="Gene3D" id="1.10.760.10">
    <property type="entry name" value="Cytochrome c-like domain"/>
    <property type="match status" value="1"/>
</dbReference>
<accession>A0ABT7PF89</accession>
<dbReference type="InterPro" id="IPR013427">
    <property type="entry name" value="Haem-bd_dom_put"/>
</dbReference>
<evidence type="ECO:0000256" key="4">
    <source>
        <dbReference type="PROSITE-ProRule" id="PRU00433"/>
    </source>
</evidence>
<sequence>MTSKNLYAPGEPPYPCHGVRASRVIAICGLAMTIFFAPLPCSAVERNPLDLIIDAVAATDDVDSRQALLRGMLRGLEGRRNVPPPNRWNSLRQTLKNEGDRELRTTIEQLSQIFGDAEATANAIAVLRNRNAPINNRRSALAALVAQRYEDLAAELEPLIDDPQLQIDAVRAYSVAGSAAGPALMKTLFPTADLRLRRAILETLATRTDYANQMVAWLNDGTVKKADVPSYVARSMQDLVGDTFIEAYGTIESLNVNVAETIARYKSIVNDKALQSADAGRGRSVFTKTCGACHQMYGEGGKVGPDLTGSNRANLDYFLLNSVAPSADVPEGYRTQIVQTTDGRVLTGVLAEEDSQRVVLKTVDRPRLVIAKDDIEARKVSEKSMMPDGQLDQLPPQDLLDLFKYMQTRSQVELQR</sequence>
<keyword evidence="1 4" id="KW-0349">Heme</keyword>
<dbReference type="Proteomes" id="UP001239462">
    <property type="component" value="Unassembled WGS sequence"/>
</dbReference>
<evidence type="ECO:0000313" key="6">
    <source>
        <dbReference type="EMBL" id="MDM4015159.1"/>
    </source>
</evidence>
<keyword evidence="2 4" id="KW-0479">Metal-binding</keyword>
<dbReference type="RefSeq" id="WP_289162658.1">
    <property type="nucleotide sequence ID" value="NZ_JASZZN010000004.1"/>
</dbReference>
<evidence type="ECO:0000256" key="1">
    <source>
        <dbReference type="ARBA" id="ARBA00022617"/>
    </source>
</evidence>
<organism evidence="6 7">
    <name type="scientific">Roseiconus lacunae</name>
    <dbReference type="NCBI Taxonomy" id="2605694"/>
    <lineage>
        <taxon>Bacteria</taxon>
        <taxon>Pseudomonadati</taxon>
        <taxon>Planctomycetota</taxon>
        <taxon>Planctomycetia</taxon>
        <taxon>Pirellulales</taxon>
        <taxon>Pirellulaceae</taxon>
        <taxon>Roseiconus</taxon>
    </lineage>
</organism>